<accession>A0A2U1L3M2</accession>
<keyword evidence="2" id="KW-1185">Reference proteome</keyword>
<sequence>MDLYKEKLIRLAELEVSLKDPQRRLAVSETYRLKAFHDRFWEGLIAKRGEHTELHFPPDCERRTDPVDWSDPADDCCSGMMLRAEGTTCSGYDYYNPYCHRIG</sequence>
<name>A0A2U1L3M2_ARTAN</name>
<evidence type="ECO:0000313" key="2">
    <source>
        <dbReference type="Proteomes" id="UP000245207"/>
    </source>
</evidence>
<proteinExistence type="predicted"/>
<gene>
    <name evidence="1" type="ORF">CTI12_AA534280</name>
</gene>
<evidence type="ECO:0000313" key="1">
    <source>
        <dbReference type="EMBL" id="PWA43580.1"/>
    </source>
</evidence>
<dbReference type="EMBL" id="PKPP01011748">
    <property type="protein sequence ID" value="PWA43580.1"/>
    <property type="molecule type" value="Genomic_DNA"/>
</dbReference>
<organism evidence="1 2">
    <name type="scientific">Artemisia annua</name>
    <name type="common">Sweet wormwood</name>
    <dbReference type="NCBI Taxonomy" id="35608"/>
    <lineage>
        <taxon>Eukaryota</taxon>
        <taxon>Viridiplantae</taxon>
        <taxon>Streptophyta</taxon>
        <taxon>Embryophyta</taxon>
        <taxon>Tracheophyta</taxon>
        <taxon>Spermatophyta</taxon>
        <taxon>Magnoliopsida</taxon>
        <taxon>eudicotyledons</taxon>
        <taxon>Gunneridae</taxon>
        <taxon>Pentapetalae</taxon>
        <taxon>asterids</taxon>
        <taxon>campanulids</taxon>
        <taxon>Asterales</taxon>
        <taxon>Asteraceae</taxon>
        <taxon>Asteroideae</taxon>
        <taxon>Anthemideae</taxon>
        <taxon>Artemisiinae</taxon>
        <taxon>Artemisia</taxon>
    </lineage>
</organism>
<comment type="caution">
    <text evidence="1">The sequence shown here is derived from an EMBL/GenBank/DDBJ whole genome shotgun (WGS) entry which is preliminary data.</text>
</comment>
<dbReference type="AlphaFoldDB" id="A0A2U1L3M2"/>
<protein>
    <submittedName>
        <fullName evidence="1">Uncharacterized protein</fullName>
    </submittedName>
</protein>
<dbReference type="Proteomes" id="UP000245207">
    <property type="component" value="Unassembled WGS sequence"/>
</dbReference>
<reference evidence="1 2" key="1">
    <citation type="journal article" date="2018" name="Mol. Plant">
        <title>The genome of Artemisia annua provides insight into the evolution of Asteraceae family and artemisinin biosynthesis.</title>
        <authorList>
            <person name="Shen Q."/>
            <person name="Zhang L."/>
            <person name="Liao Z."/>
            <person name="Wang S."/>
            <person name="Yan T."/>
            <person name="Shi P."/>
            <person name="Liu M."/>
            <person name="Fu X."/>
            <person name="Pan Q."/>
            <person name="Wang Y."/>
            <person name="Lv Z."/>
            <person name="Lu X."/>
            <person name="Zhang F."/>
            <person name="Jiang W."/>
            <person name="Ma Y."/>
            <person name="Chen M."/>
            <person name="Hao X."/>
            <person name="Li L."/>
            <person name="Tang Y."/>
            <person name="Lv G."/>
            <person name="Zhou Y."/>
            <person name="Sun X."/>
            <person name="Brodelius P.E."/>
            <person name="Rose J.K.C."/>
            <person name="Tang K."/>
        </authorList>
    </citation>
    <scope>NUCLEOTIDE SEQUENCE [LARGE SCALE GENOMIC DNA]</scope>
    <source>
        <strain evidence="2">cv. Huhao1</strain>
        <tissue evidence="1">Leaf</tissue>
    </source>
</reference>